<protein>
    <submittedName>
        <fullName evidence="1">Uncharacterized protein</fullName>
    </submittedName>
</protein>
<sequence length="97" mass="11266">LNKEYMKKGETPDFNRYPNLREFWDEFVEYKKSDEASALSTKNKANSKQNKYPHVLGLGRYAKKIPKWDAWGEALTLAGIVPATFELAPRSKNYMYA</sequence>
<comment type="caution">
    <text evidence="1">The sequence shown here is derived from an EMBL/GenBank/DDBJ whole genome shotgun (WGS) entry which is preliminary data.</text>
</comment>
<keyword evidence="2" id="KW-1185">Reference proteome</keyword>
<organism evidence="1 2">
    <name type="scientific">Dichanthelium oligosanthes</name>
    <dbReference type="NCBI Taxonomy" id="888268"/>
    <lineage>
        <taxon>Eukaryota</taxon>
        <taxon>Viridiplantae</taxon>
        <taxon>Streptophyta</taxon>
        <taxon>Embryophyta</taxon>
        <taxon>Tracheophyta</taxon>
        <taxon>Spermatophyta</taxon>
        <taxon>Magnoliopsida</taxon>
        <taxon>Liliopsida</taxon>
        <taxon>Poales</taxon>
        <taxon>Poaceae</taxon>
        <taxon>PACMAD clade</taxon>
        <taxon>Panicoideae</taxon>
        <taxon>Panicodae</taxon>
        <taxon>Paniceae</taxon>
        <taxon>Dichantheliinae</taxon>
        <taxon>Dichanthelium</taxon>
    </lineage>
</organism>
<dbReference type="Proteomes" id="UP000095767">
    <property type="component" value="Unassembled WGS sequence"/>
</dbReference>
<reference evidence="1 2" key="1">
    <citation type="submission" date="2016-09" db="EMBL/GenBank/DDBJ databases">
        <title>The draft genome of Dichanthelium oligosanthes: A C3 panicoid grass species.</title>
        <authorList>
            <person name="Studer A.J."/>
            <person name="Schnable J.C."/>
            <person name="Brutnell T.P."/>
        </authorList>
    </citation>
    <scope>NUCLEOTIDE SEQUENCE [LARGE SCALE GENOMIC DNA]</scope>
    <source>
        <strain evidence="2">cv. Kellogg 1175</strain>
        <tissue evidence="1">Leaf</tissue>
    </source>
</reference>
<name>A0A1E5UZ08_9POAL</name>
<gene>
    <name evidence="1" type="ORF">BAE44_0020829</name>
</gene>
<dbReference type="EMBL" id="LWDX02057578">
    <property type="protein sequence ID" value="OEL18152.1"/>
    <property type="molecule type" value="Genomic_DNA"/>
</dbReference>
<dbReference type="AlphaFoldDB" id="A0A1E5UZ08"/>
<dbReference type="PANTHER" id="PTHR33018:SF34">
    <property type="entry name" value="OS02G0472350 PROTEIN"/>
    <property type="match status" value="1"/>
</dbReference>
<evidence type="ECO:0000313" key="2">
    <source>
        <dbReference type="Proteomes" id="UP000095767"/>
    </source>
</evidence>
<dbReference type="OrthoDB" id="1436528at2759"/>
<dbReference type="PANTHER" id="PTHR33018">
    <property type="entry name" value="OS10G0338966 PROTEIN-RELATED"/>
    <property type="match status" value="1"/>
</dbReference>
<feature type="non-terminal residue" evidence="1">
    <location>
        <position position="1"/>
    </location>
</feature>
<proteinExistence type="predicted"/>
<accession>A0A1E5UZ08</accession>
<evidence type="ECO:0000313" key="1">
    <source>
        <dbReference type="EMBL" id="OEL18152.1"/>
    </source>
</evidence>